<feature type="domain" description="AB hydrolase-1" evidence="1">
    <location>
        <begin position="17"/>
        <end position="241"/>
    </location>
</feature>
<organism evidence="2 3">
    <name type="scientific">Tenacibaculum adriaticum</name>
    <dbReference type="NCBI Taxonomy" id="413713"/>
    <lineage>
        <taxon>Bacteria</taxon>
        <taxon>Pseudomonadati</taxon>
        <taxon>Bacteroidota</taxon>
        <taxon>Flavobacteriia</taxon>
        <taxon>Flavobacteriales</taxon>
        <taxon>Flavobacteriaceae</taxon>
        <taxon>Tenacibaculum</taxon>
    </lineage>
</organism>
<keyword evidence="3" id="KW-1185">Reference proteome</keyword>
<evidence type="ECO:0000259" key="1">
    <source>
        <dbReference type="Pfam" id="PF00561"/>
    </source>
</evidence>
<dbReference type="InterPro" id="IPR000073">
    <property type="entry name" value="AB_hydrolase_1"/>
</dbReference>
<dbReference type="InterPro" id="IPR050266">
    <property type="entry name" value="AB_hydrolase_sf"/>
</dbReference>
<protein>
    <submittedName>
        <fullName evidence="2">Pimeloyl-ACP methyl ester carboxylesterase</fullName>
    </submittedName>
</protein>
<dbReference type="InterPro" id="IPR029058">
    <property type="entry name" value="AB_hydrolase_fold"/>
</dbReference>
<dbReference type="Gene3D" id="3.40.50.1820">
    <property type="entry name" value="alpha/beta hydrolase"/>
    <property type="match status" value="1"/>
</dbReference>
<dbReference type="EMBL" id="VNIA01000001">
    <property type="protein sequence ID" value="TYP99709.1"/>
    <property type="molecule type" value="Genomic_DNA"/>
</dbReference>
<accession>A0A5S5DYP6</accession>
<name>A0A5S5DYP6_9FLAO</name>
<dbReference type="AlphaFoldDB" id="A0A5S5DYP6"/>
<evidence type="ECO:0000313" key="3">
    <source>
        <dbReference type="Proteomes" id="UP000323136"/>
    </source>
</evidence>
<proteinExistence type="predicted"/>
<dbReference type="PRINTS" id="PR00111">
    <property type="entry name" value="ABHYDROLASE"/>
</dbReference>
<evidence type="ECO:0000313" key="2">
    <source>
        <dbReference type="EMBL" id="TYP99709.1"/>
    </source>
</evidence>
<dbReference type="PANTHER" id="PTHR43798">
    <property type="entry name" value="MONOACYLGLYCEROL LIPASE"/>
    <property type="match status" value="1"/>
</dbReference>
<reference evidence="2 3" key="1">
    <citation type="submission" date="2019-07" db="EMBL/GenBank/DDBJ databases">
        <title>Genomic Encyclopedia of Type Strains, Phase IV (KMG-IV): sequencing the most valuable type-strain genomes for metagenomic binning, comparative biology and taxonomic classification.</title>
        <authorList>
            <person name="Goeker M."/>
        </authorList>
    </citation>
    <scope>NUCLEOTIDE SEQUENCE [LARGE SCALE GENOMIC DNA]</scope>
    <source>
        <strain evidence="2 3">DSM 18961</strain>
    </source>
</reference>
<comment type="caution">
    <text evidence="2">The sequence shown here is derived from an EMBL/GenBank/DDBJ whole genome shotgun (WGS) entry which is preliminary data.</text>
</comment>
<gene>
    <name evidence="2" type="ORF">C7447_101313</name>
</gene>
<dbReference type="SUPFAM" id="SSF53474">
    <property type="entry name" value="alpha/beta-Hydrolases"/>
    <property type="match status" value="1"/>
</dbReference>
<dbReference type="Proteomes" id="UP000323136">
    <property type="component" value="Unassembled WGS sequence"/>
</dbReference>
<sequence>MYKNTRVAYSSKGKGGAVILLHGFLENSSMWNKIDKELSQRNKVICIDLLGHGKSDCLGYVHAMEDLADVVKAVLKAERIRSVTLIGHSMGGYVALAFTEKYLKNIKGLCLLNSTAQADNEERKKLRLRAIKMAQTNYESLVSMSIVNLFAEDTRNQFLEEVEECKEVALKTSVHGYIACSEGMRMRINREHVLASKGFKKLIITGKKDSIINHKQIKEEAGRTQTPLITLSNGHMSHIENSKELISLLKDFIKSVG</sequence>
<dbReference type="Pfam" id="PF00561">
    <property type="entry name" value="Abhydrolase_1"/>
    <property type="match status" value="1"/>
</dbReference>